<feature type="transmembrane region" description="Helical" evidence="1">
    <location>
        <begin position="88"/>
        <end position="110"/>
    </location>
</feature>
<evidence type="ECO:0008006" key="4">
    <source>
        <dbReference type="Google" id="ProtNLM"/>
    </source>
</evidence>
<feature type="transmembrane region" description="Helical" evidence="1">
    <location>
        <begin position="7"/>
        <end position="26"/>
    </location>
</feature>
<gene>
    <name evidence="2" type="ORF">SACC_29440</name>
</gene>
<organism evidence="2 3">
    <name type="scientific">Saccharolobus caldissimus</name>
    <dbReference type="NCBI Taxonomy" id="1702097"/>
    <lineage>
        <taxon>Archaea</taxon>
        <taxon>Thermoproteota</taxon>
        <taxon>Thermoprotei</taxon>
        <taxon>Sulfolobales</taxon>
        <taxon>Sulfolobaceae</taxon>
        <taxon>Saccharolobus</taxon>
    </lineage>
</organism>
<evidence type="ECO:0000313" key="3">
    <source>
        <dbReference type="Proteomes" id="UP001319921"/>
    </source>
</evidence>
<reference evidence="2 3" key="1">
    <citation type="journal article" date="2022" name="Microbiol. Resour. Announc.">
        <title>Complete Genome Sequence of the Hyperthermophilic and Acidophilic Archaeon Saccharolobus caldissimus Strain HS-3T.</title>
        <authorList>
            <person name="Sakai H.D."/>
            <person name="Kurosawa N."/>
        </authorList>
    </citation>
    <scope>NUCLEOTIDE SEQUENCE [LARGE SCALE GENOMIC DNA]</scope>
    <source>
        <strain evidence="2 3">JCM32116</strain>
    </source>
</reference>
<dbReference type="RefSeq" id="WP_229570479.1">
    <property type="nucleotide sequence ID" value="NZ_AP025226.1"/>
</dbReference>
<dbReference type="EMBL" id="AP025226">
    <property type="protein sequence ID" value="BDB99927.1"/>
    <property type="molecule type" value="Genomic_DNA"/>
</dbReference>
<feature type="transmembrane region" description="Helical" evidence="1">
    <location>
        <begin position="64"/>
        <end position="82"/>
    </location>
</feature>
<protein>
    <recommendedName>
        <fullName evidence="4">Heme A synthase</fullName>
    </recommendedName>
</protein>
<keyword evidence="3" id="KW-1185">Reference proteome</keyword>
<evidence type="ECO:0000256" key="1">
    <source>
        <dbReference type="SAM" id="Phobius"/>
    </source>
</evidence>
<feature type="transmembrane region" description="Helical" evidence="1">
    <location>
        <begin position="32"/>
        <end position="52"/>
    </location>
</feature>
<accession>A0AAQ4CVU6</accession>
<evidence type="ECO:0000313" key="2">
    <source>
        <dbReference type="EMBL" id="BDB99927.1"/>
    </source>
</evidence>
<dbReference type="KEGG" id="scas:SACC_29440"/>
<dbReference type="AlphaFoldDB" id="A0AAQ4CVU6"/>
<proteinExistence type="predicted"/>
<name>A0AAQ4CVU6_9CREN</name>
<dbReference type="Proteomes" id="UP001319921">
    <property type="component" value="Chromosome"/>
</dbReference>
<keyword evidence="1" id="KW-0812">Transmembrane</keyword>
<keyword evidence="1" id="KW-1133">Transmembrane helix</keyword>
<keyword evidence="1" id="KW-0472">Membrane</keyword>
<sequence length="117" mass="12908">MKNSRLWLIGAGVTVLQLLIGNIMVFYGILPYLIGIHALLAAILLVIAIYGYTRVKLDIEKRILVGNIGLVVLISILGYLYISFGNIIVAIVHFLLALGLLANFSVLYGFDRGQNYK</sequence>
<dbReference type="GeneID" id="68867668"/>